<accession>A0ABX8XTR9</accession>
<evidence type="ECO:0000256" key="10">
    <source>
        <dbReference type="SAM" id="Phobius"/>
    </source>
</evidence>
<evidence type="ECO:0000313" key="14">
    <source>
        <dbReference type="Proteomes" id="UP000827138"/>
    </source>
</evidence>
<evidence type="ECO:0000256" key="5">
    <source>
        <dbReference type="ARBA" id="ARBA00022729"/>
    </source>
</evidence>
<feature type="compositionally biased region" description="Basic and acidic residues" evidence="9">
    <location>
        <begin position="570"/>
        <end position="583"/>
    </location>
</feature>
<dbReference type="Gene3D" id="2.60.40.1220">
    <property type="match status" value="1"/>
</dbReference>
<dbReference type="InterPro" id="IPR014755">
    <property type="entry name" value="Cu-Rt/internalin_Ig-like"/>
</dbReference>
<dbReference type="InterPro" id="IPR007348">
    <property type="entry name" value="CopC_dom"/>
</dbReference>
<keyword evidence="14" id="KW-1185">Reference proteome</keyword>
<gene>
    <name evidence="13" type="ORF">K1J60_22620</name>
</gene>
<keyword evidence="2" id="KW-1003">Cell membrane</keyword>
<evidence type="ECO:0000256" key="4">
    <source>
        <dbReference type="ARBA" id="ARBA00022723"/>
    </source>
</evidence>
<feature type="transmembrane region" description="Helical" evidence="10">
    <location>
        <begin position="261"/>
        <end position="280"/>
    </location>
</feature>
<dbReference type="InterPro" id="IPR032694">
    <property type="entry name" value="CopC/D"/>
</dbReference>
<feature type="transmembrane region" description="Helical" evidence="10">
    <location>
        <begin position="439"/>
        <end position="461"/>
    </location>
</feature>
<feature type="transmembrane region" description="Helical" evidence="10">
    <location>
        <begin position="375"/>
        <end position="395"/>
    </location>
</feature>
<evidence type="ECO:0000256" key="2">
    <source>
        <dbReference type="ARBA" id="ARBA00022475"/>
    </source>
</evidence>
<evidence type="ECO:0000256" key="1">
    <source>
        <dbReference type="ARBA" id="ARBA00004651"/>
    </source>
</evidence>
<keyword evidence="5" id="KW-0732">Signal</keyword>
<evidence type="ECO:0000256" key="7">
    <source>
        <dbReference type="ARBA" id="ARBA00023008"/>
    </source>
</evidence>
<dbReference type="Pfam" id="PF05425">
    <property type="entry name" value="CopD"/>
    <property type="match status" value="1"/>
</dbReference>
<reference evidence="13 14" key="1">
    <citation type="submission" date="2021-08" db="EMBL/GenBank/DDBJ databases">
        <authorList>
            <person name="Ping M."/>
        </authorList>
    </citation>
    <scope>NUCLEOTIDE SEQUENCE [LARGE SCALE GENOMIC DNA]</scope>
    <source>
        <strain evidence="13 14">MG28</strain>
    </source>
</reference>
<keyword evidence="6 10" id="KW-1133">Transmembrane helix</keyword>
<feature type="transmembrane region" description="Helical" evidence="10">
    <location>
        <begin position="228"/>
        <end position="249"/>
    </location>
</feature>
<dbReference type="EMBL" id="CP080647">
    <property type="protein sequence ID" value="QYX78948.1"/>
    <property type="molecule type" value="Genomic_DNA"/>
</dbReference>
<comment type="subcellular location">
    <subcellularLocation>
        <location evidence="1">Cell membrane</location>
        <topology evidence="1">Multi-pass membrane protein</topology>
    </subcellularLocation>
</comment>
<protein>
    <submittedName>
        <fullName evidence="13">Copper resistance protein CopC</fullName>
    </submittedName>
</protein>
<keyword evidence="4" id="KW-0479">Metal-binding</keyword>
<evidence type="ECO:0000256" key="8">
    <source>
        <dbReference type="ARBA" id="ARBA00023136"/>
    </source>
</evidence>
<feature type="transmembrane region" description="Helical" evidence="10">
    <location>
        <begin position="336"/>
        <end position="355"/>
    </location>
</feature>
<keyword evidence="8 10" id="KW-0472">Membrane</keyword>
<keyword evidence="3 10" id="KW-0812">Transmembrane</keyword>
<feature type="region of interest" description="Disordered" evidence="9">
    <location>
        <begin position="473"/>
        <end position="532"/>
    </location>
</feature>
<feature type="compositionally biased region" description="Low complexity" evidence="9">
    <location>
        <begin position="473"/>
        <end position="490"/>
    </location>
</feature>
<feature type="transmembrane region" description="Helical" evidence="10">
    <location>
        <begin position="300"/>
        <end position="324"/>
    </location>
</feature>
<feature type="compositionally biased region" description="Gly residues" evidence="9">
    <location>
        <begin position="49"/>
        <end position="58"/>
    </location>
</feature>
<evidence type="ECO:0000256" key="9">
    <source>
        <dbReference type="SAM" id="MobiDB-lite"/>
    </source>
</evidence>
<dbReference type="PANTHER" id="PTHR34820">
    <property type="entry name" value="INNER MEMBRANE PROTEIN YEBZ"/>
    <property type="match status" value="1"/>
</dbReference>
<evidence type="ECO:0000313" key="13">
    <source>
        <dbReference type="EMBL" id="QYX78948.1"/>
    </source>
</evidence>
<name>A0ABX8XTR9_9ACTN</name>
<dbReference type="SUPFAM" id="SSF81296">
    <property type="entry name" value="E set domains"/>
    <property type="match status" value="1"/>
</dbReference>
<organism evidence="13 14">
    <name type="scientific">Streptomyces akebiae</name>
    <dbReference type="NCBI Taxonomy" id="2865673"/>
    <lineage>
        <taxon>Bacteria</taxon>
        <taxon>Bacillati</taxon>
        <taxon>Actinomycetota</taxon>
        <taxon>Actinomycetes</taxon>
        <taxon>Kitasatosporales</taxon>
        <taxon>Streptomycetaceae</taxon>
        <taxon>Streptomyces</taxon>
    </lineage>
</organism>
<feature type="region of interest" description="Disordered" evidence="9">
    <location>
        <begin position="1"/>
        <end position="58"/>
    </location>
</feature>
<feature type="domain" description="Copper resistance protein D" evidence="12">
    <location>
        <begin position="402"/>
        <end position="478"/>
    </location>
</feature>
<feature type="transmembrane region" description="Helical" evidence="10">
    <location>
        <begin position="407"/>
        <end position="427"/>
    </location>
</feature>
<dbReference type="InterPro" id="IPR008457">
    <property type="entry name" value="Cu-R_CopD_dom"/>
</dbReference>
<feature type="region of interest" description="Disordered" evidence="9">
    <location>
        <begin position="564"/>
        <end position="609"/>
    </location>
</feature>
<keyword evidence="7" id="KW-0186">Copper</keyword>
<dbReference type="Proteomes" id="UP000827138">
    <property type="component" value="Chromosome"/>
</dbReference>
<evidence type="ECO:0000256" key="3">
    <source>
        <dbReference type="ARBA" id="ARBA00022692"/>
    </source>
</evidence>
<feature type="transmembrane region" description="Helical" evidence="10">
    <location>
        <begin position="615"/>
        <end position="636"/>
    </location>
</feature>
<proteinExistence type="predicted"/>
<feature type="domain" description="CopC" evidence="11">
    <location>
        <begin position="103"/>
        <end position="199"/>
    </location>
</feature>
<evidence type="ECO:0000259" key="11">
    <source>
        <dbReference type="Pfam" id="PF04234"/>
    </source>
</evidence>
<feature type="compositionally biased region" description="Basic and acidic residues" evidence="9">
    <location>
        <begin position="24"/>
        <end position="48"/>
    </location>
</feature>
<feature type="compositionally biased region" description="Basic and acidic residues" evidence="9">
    <location>
        <begin position="520"/>
        <end position="532"/>
    </location>
</feature>
<dbReference type="InterPro" id="IPR014756">
    <property type="entry name" value="Ig_E-set"/>
</dbReference>
<feature type="transmembrane region" description="Helical" evidence="10">
    <location>
        <begin position="82"/>
        <end position="106"/>
    </location>
</feature>
<feature type="compositionally biased region" description="Basic and acidic residues" evidence="9">
    <location>
        <begin position="1"/>
        <end position="14"/>
    </location>
</feature>
<dbReference type="Pfam" id="PF04234">
    <property type="entry name" value="CopC"/>
    <property type="match status" value="1"/>
</dbReference>
<evidence type="ECO:0000259" key="12">
    <source>
        <dbReference type="Pfam" id="PF05425"/>
    </source>
</evidence>
<dbReference type="PANTHER" id="PTHR34820:SF4">
    <property type="entry name" value="INNER MEMBRANE PROTEIN YEBZ"/>
    <property type="match status" value="1"/>
</dbReference>
<sequence length="768" mass="79110">MDPEHYVDRGRYSDPVDDGIGGWDEGRVRTRDRAATRGEDRGAKRHDGTGGATGGLGGRPAGRFAVRCAGRVGGRGRGVQRLVLLGAVLVLFLLGGAGTASAHAALKGSDPVDGSVLDAAPRDVTLRFTESVSLLSDSIRVVDPENRAVDTGKPGRADGRADTARITLPTGLDDGTYTIAWRVVSADSHPISGALIFSIGEPSATAAVLPADLAEDPLTASLYDITRYFAYGALALLIGVTFFLAVVLGGPSEVLRKLLPAGWLALLLASAALLLLRGPYERGSGIGAALDLSVLRDTLVSRPGLALLARLGLLAGAALLLVRVRRQGYRQQWGKGALVCGALLSVGLAGTWAAAEHASAGIQVPVAMTSSVLHLLAMAVWLGGLTALLTVLYREPRTLTAAVVDRFSRLAFASVVVLVVTGVYQSWRGLGSWSAFTSTAYGEVLVAKLVAVLLLLAAAAFSRRWTGRLGAAETTGRAAAGEPTAEAGGLTDAGSELTDAGSEPVAEDSQSVAEDSEVVVDGRERGEGEVRERAAAAVSAALASSSSSSSAVAVTARATTERVGAVEVDASDRTADRTADRPSGDAGDESDGDDASNTSNNSPGDLPRQGLRRSVLAEFTVAVVVLVITTVLTGTLPGRAAAEIAEESAGQAAGGVTASSSTVPFDVGTPNGHGKVQIDLGPGRVGKNSVQAVVFGPDDGIATVPELRLTFTLEAQKIGPIDAKLTDRGGYWATDTLQLPLPGTWTMKLTVRTTDIDQVTVEKSVRVS</sequence>
<evidence type="ECO:0000256" key="6">
    <source>
        <dbReference type="ARBA" id="ARBA00022989"/>
    </source>
</evidence>